<sequence length="97" mass="10878">MTQGNQWAYMLLSEGLHEEPGFNIMLSGSEIPEWIGYRSLEGSVSFQLCSEIAMRIEAVALCTAFGSKEEEENKFAYEVQIFINGKITNSLKDDSSM</sequence>
<evidence type="ECO:0000313" key="2">
    <source>
        <dbReference type="Proteomes" id="UP001163823"/>
    </source>
</evidence>
<evidence type="ECO:0000313" key="1">
    <source>
        <dbReference type="EMBL" id="KAJ7982723.1"/>
    </source>
</evidence>
<dbReference type="AlphaFoldDB" id="A0AAD7QJV0"/>
<dbReference type="KEGG" id="qsa:O6P43_001812"/>
<comment type="caution">
    <text evidence="1">The sequence shown here is derived from an EMBL/GenBank/DDBJ whole genome shotgun (WGS) entry which is preliminary data.</text>
</comment>
<protein>
    <submittedName>
        <fullName evidence="1">TMV resistance protein N-like</fullName>
    </submittedName>
</protein>
<proteinExistence type="predicted"/>
<keyword evidence="2" id="KW-1185">Reference proteome</keyword>
<reference evidence="1 2" key="1">
    <citation type="journal article" date="2023" name="Science">
        <title>Elucidation of the pathway for biosynthesis of saponin adjuvants from the soapbark tree.</title>
        <authorList>
            <person name="Reed J."/>
            <person name="Orme A."/>
            <person name="El-Demerdash A."/>
            <person name="Owen C."/>
            <person name="Martin L.B.B."/>
            <person name="Misra R.C."/>
            <person name="Kikuchi S."/>
            <person name="Rejzek M."/>
            <person name="Martin A.C."/>
            <person name="Harkess A."/>
            <person name="Leebens-Mack J."/>
            <person name="Louveau T."/>
            <person name="Stephenson M.J."/>
            <person name="Osbourn A."/>
        </authorList>
    </citation>
    <scope>NUCLEOTIDE SEQUENCE [LARGE SCALE GENOMIC DNA]</scope>
    <source>
        <strain evidence="1">S10</strain>
    </source>
</reference>
<name>A0AAD7QJV0_QUISA</name>
<dbReference type="EMBL" id="JARAOO010000001">
    <property type="protein sequence ID" value="KAJ7982723.1"/>
    <property type="molecule type" value="Genomic_DNA"/>
</dbReference>
<organism evidence="1 2">
    <name type="scientific">Quillaja saponaria</name>
    <name type="common">Soap bark tree</name>
    <dbReference type="NCBI Taxonomy" id="32244"/>
    <lineage>
        <taxon>Eukaryota</taxon>
        <taxon>Viridiplantae</taxon>
        <taxon>Streptophyta</taxon>
        <taxon>Embryophyta</taxon>
        <taxon>Tracheophyta</taxon>
        <taxon>Spermatophyta</taxon>
        <taxon>Magnoliopsida</taxon>
        <taxon>eudicotyledons</taxon>
        <taxon>Gunneridae</taxon>
        <taxon>Pentapetalae</taxon>
        <taxon>rosids</taxon>
        <taxon>fabids</taxon>
        <taxon>Fabales</taxon>
        <taxon>Quillajaceae</taxon>
        <taxon>Quillaja</taxon>
    </lineage>
</organism>
<dbReference type="Proteomes" id="UP001163823">
    <property type="component" value="Chromosome 1"/>
</dbReference>
<gene>
    <name evidence="1" type="ORF">O6P43_001812</name>
</gene>
<accession>A0AAD7QJV0</accession>